<keyword evidence="2" id="KW-1185">Reference proteome</keyword>
<organism evidence="1 2">
    <name type="scientific">Naganishia adeliensis</name>
    <dbReference type="NCBI Taxonomy" id="92952"/>
    <lineage>
        <taxon>Eukaryota</taxon>
        <taxon>Fungi</taxon>
        <taxon>Dikarya</taxon>
        <taxon>Basidiomycota</taxon>
        <taxon>Agaricomycotina</taxon>
        <taxon>Tremellomycetes</taxon>
        <taxon>Filobasidiales</taxon>
        <taxon>Filobasidiaceae</taxon>
        <taxon>Naganishia</taxon>
    </lineage>
</organism>
<proteinExistence type="predicted"/>
<sequence length="2013" mass="220144">MSGPPVGNGSYPTSSQTHHNGHHYATDQPVHPVPYSMNEQHGFAPSPSSTFGQGISNTASDPSVREVLGVYPFMQYTPSARVAKHLSSLTIAHPAIPTLEQQHPQYEQEFARLSNPTTEADYAFWNANMREAERLIATYGTGIGGGAPRGSGLAGSVASDLSSGRAQHRQPNLTYTNYHIPPMHQQGSSTHPGPSRSGSYFAESFLSKIVPPVSTPFGHPIPNEHYYAQNVETATSSNGSQEKVTPISYFNQYVEDITAQRLSQAQAQPQQQQRTPSQPSFNAHGLPVRGMSQSVQIGPRAVSHSTPRSAGSQSVRPQSAQQILEGLQNMSQAQPKRGAETALPRPAVTTKQQHVPTPVSVQPMDVDDPFVMDSSPSKGRSLSQGTKPKALGNGASSGKPNHLPPPPPPIARTPTPAVAQQPKPKAEPTKEGIRSLQASYEEEEGDSEDAEGEPDEEDDDVYTPGNERGKMVVDSGRPDKVIKIVLTGSIRSSARPGSTKIDHAHKLRELVDNIFDEEDSAPPNIREQDVSGTHFFSRTIEADDGTSRLVLSASTLEKLSNSLLKALPRPSRKKLGIQATTSDLSVGGMAASTPVMSTTKSSAKQHTSEGLKEWDDDDIVRLFRLLKRTMADAESATVFPDDEFDMRKTESTSVAAETPSPTKGGKPAKKKVKTLSPSKNKVAKVDFDPAKVAGLQHALEKLGGGVSAAGICLSILATGELPKQLYSEDLLITCMDTVRKAVEHVVLPFIEALSNQQAITSHALAYIINNLHSQDSVKVQSHLANLVAESSTCLTHLANLVCNVDFPLPDGMIFKMSSLSIKIVFSTEPPEGKEATAMIKTALSSALGGRAGLKSFKAGAMNVMKALFPRQSAEQRDSIIDEILSSVFKVAEMKKAQTHIRLRNGQSIHFISALLLELLQSCAYNIKDDIDAVRRKASLRTMTMDSEDDAPANSTEAEESRIFKRTIDLIEKSSFAVVNYLLRKSTVVTAGRGGRSASDNDYRAIFETYLQDQISVLYMPEWPVASLSLSVSAKLMMRALDETRSSPEITIGRAIAIEHLGALATRLRAFAVQQKEDGHHAAQPLPLILANFDIEAWKQLDADDGVVNSWLCKRSSGDILSQHAIQLNTAQRGLEMQQAIQRLSFEEIEDMPDDKKAQALSMLNYIQDDYKTLNNASEDDSLFDPESLEEAKSADAASCRLQSTRTLQTAYPVILNSILTNMHASLVAQRTKAIRALGSLITVDPEVLLEREIKASLRDRFADSSPAVRDAVIDLVGKYILLKPDVATEYYPLISARLADTGLGVRKRVIKLLKGMYTIIDQQAYRVDTCCRLVGMVADQDEGVKESAIAALADIWFGDIRLTAKGDTPRRSSSDTDSNLKDTAQMIVATLRRYSDSPGPIAEVIEQIAKNKTMLEKYAELVDVMLESLLENSGRSVTETLHLVQAIHLFSKAIPQIITVGKATALLPYLRPASSPDQVSLTETLLRMLCISIPHMPKTSVTFAQDLSKLLLPMIGRPGGKLSTLEETVACYCIVVRHITEEYGRVASILTSCITKLQRYQDACDSGKEPSTQEQKSIPFFIIISSLMVSSCDLDTVKADREGVIFRAYPTMMLEESSTNLMDQCFSTDATSPETVLRMLTLLHDCLSAEKTEVEPAGKSGRNQKTTESENIDISKLIGNTSNFAESGVNSAIVQRYLDKILESSLSVFADIQKVAMDILALTIDQGLAHPMQSVPVLISLETSENEAIAEKAFGLHSILQNKHASIINTRYLESCRGGNPAVALLERWYGLVREKRIWKQDFLKQMCRAFDFDASQPDISIDTVQLHVFIADNLALFDYKTMEEVFQVLQQLKQLLSVSGQQVVYNLPKLEAEDDNSPIEEASVVEEDTSLYQGDGTVPTEALRRAGLTIAIALMIRARLKKTYGLTEDKCTKVIVGTKKTAAADKPAHKKVDTVGNVIDWDSVPAVLRGMRTVTEYNKFREALIDLADQDGSIEVNDEDDMDDDDSKDEDY</sequence>
<dbReference type="Proteomes" id="UP001230649">
    <property type="component" value="Unassembled WGS sequence"/>
</dbReference>
<dbReference type="EMBL" id="JASBWS010000151">
    <property type="protein sequence ID" value="KAJ9093623.1"/>
    <property type="molecule type" value="Genomic_DNA"/>
</dbReference>
<gene>
    <name evidence="1" type="ORF">QFC20_007082</name>
</gene>
<comment type="caution">
    <text evidence="1">The sequence shown here is derived from an EMBL/GenBank/DDBJ whole genome shotgun (WGS) entry which is preliminary data.</text>
</comment>
<evidence type="ECO:0000313" key="2">
    <source>
        <dbReference type="Proteomes" id="UP001230649"/>
    </source>
</evidence>
<reference evidence="1" key="1">
    <citation type="submission" date="2023-04" db="EMBL/GenBank/DDBJ databases">
        <title>Draft Genome sequencing of Naganishia species isolated from polar environments using Oxford Nanopore Technology.</title>
        <authorList>
            <person name="Leo P."/>
            <person name="Venkateswaran K."/>
        </authorList>
    </citation>
    <scope>NUCLEOTIDE SEQUENCE</scope>
    <source>
        <strain evidence="1">MNA-CCFEE 5262</strain>
    </source>
</reference>
<name>A0ACC2V2Q3_9TREE</name>
<evidence type="ECO:0000313" key="1">
    <source>
        <dbReference type="EMBL" id="KAJ9093623.1"/>
    </source>
</evidence>
<accession>A0ACC2V2Q3</accession>
<protein>
    <submittedName>
        <fullName evidence="1">Uncharacterized protein</fullName>
    </submittedName>
</protein>